<keyword evidence="1" id="KW-0460">Magnesium</keyword>
<keyword evidence="2" id="KW-0378">Hydrolase</keyword>
<dbReference type="PANTHER" id="PTHR16222">
    <property type="entry name" value="ADP-RIBOSYLGLYCOHYDROLASE"/>
    <property type="match status" value="1"/>
</dbReference>
<dbReference type="Proteomes" id="UP000279446">
    <property type="component" value="Unassembled WGS sequence"/>
</dbReference>
<feature type="binding site" evidence="1">
    <location>
        <position position="52"/>
    </location>
    <ligand>
        <name>Mg(2+)</name>
        <dbReference type="ChEBI" id="CHEBI:18420"/>
        <label>1</label>
    </ligand>
</feature>
<dbReference type="SUPFAM" id="SSF101478">
    <property type="entry name" value="ADP-ribosylglycohydrolase"/>
    <property type="match status" value="1"/>
</dbReference>
<dbReference type="OrthoDB" id="9798107at2"/>
<dbReference type="EMBL" id="RZNY01000051">
    <property type="protein sequence ID" value="RUT38703.1"/>
    <property type="molecule type" value="Genomic_DNA"/>
</dbReference>
<dbReference type="InterPro" id="IPR036705">
    <property type="entry name" value="Ribosyl_crysJ1_sf"/>
</dbReference>
<dbReference type="GO" id="GO:0046872">
    <property type="term" value="F:metal ion binding"/>
    <property type="evidence" value="ECO:0007669"/>
    <property type="project" value="UniProtKB-KW"/>
</dbReference>
<feature type="binding site" evidence="1">
    <location>
        <position position="263"/>
    </location>
    <ligand>
        <name>Mg(2+)</name>
        <dbReference type="ChEBI" id="CHEBI:18420"/>
        <label>1</label>
    </ligand>
</feature>
<dbReference type="AlphaFoldDB" id="A0A433XVS4"/>
<evidence type="ECO:0000313" key="3">
    <source>
        <dbReference type="Proteomes" id="UP000279446"/>
    </source>
</evidence>
<dbReference type="PANTHER" id="PTHR16222:SF12">
    <property type="entry name" value="ADP-RIBOSYLGLYCOHYDROLASE-RELATED"/>
    <property type="match status" value="1"/>
</dbReference>
<dbReference type="RefSeq" id="WP_127195103.1">
    <property type="nucleotide sequence ID" value="NZ_RZNY01000051.1"/>
</dbReference>
<feature type="binding site" evidence="1">
    <location>
        <position position="260"/>
    </location>
    <ligand>
        <name>Mg(2+)</name>
        <dbReference type="ChEBI" id="CHEBI:18420"/>
        <label>1</label>
    </ligand>
</feature>
<dbReference type="InterPro" id="IPR050792">
    <property type="entry name" value="ADP-ribosylglycohydrolase"/>
</dbReference>
<feature type="binding site" evidence="1">
    <location>
        <position position="262"/>
    </location>
    <ligand>
        <name>Mg(2+)</name>
        <dbReference type="ChEBI" id="CHEBI:18420"/>
        <label>1</label>
    </ligand>
</feature>
<feature type="binding site" evidence="1">
    <location>
        <position position="53"/>
    </location>
    <ligand>
        <name>Mg(2+)</name>
        <dbReference type="ChEBI" id="CHEBI:18420"/>
        <label>1</label>
    </ligand>
</feature>
<gene>
    <name evidence="2" type="ORF">EJP82_26685</name>
</gene>
<reference evidence="2 3" key="1">
    <citation type="submission" date="2018-12" db="EMBL/GenBank/DDBJ databases">
        <authorList>
            <person name="Sun L."/>
            <person name="Chen Z."/>
        </authorList>
    </citation>
    <scope>NUCLEOTIDE SEQUENCE [LARGE SCALE GENOMIC DNA]</scope>
    <source>
        <strain evidence="2 3">DSM 15890</strain>
    </source>
</reference>
<comment type="cofactor">
    <cofactor evidence="1">
        <name>Mg(2+)</name>
        <dbReference type="ChEBI" id="CHEBI:18420"/>
    </cofactor>
    <text evidence="1">Binds 2 magnesium ions per subunit.</text>
</comment>
<dbReference type="Pfam" id="PF03747">
    <property type="entry name" value="ADP_ribosyl_GH"/>
    <property type="match status" value="1"/>
</dbReference>
<dbReference type="InterPro" id="IPR005502">
    <property type="entry name" value="Ribosyl_crysJ1"/>
</dbReference>
<dbReference type="GO" id="GO:0016787">
    <property type="term" value="F:hydrolase activity"/>
    <property type="evidence" value="ECO:0007669"/>
    <property type="project" value="UniProtKB-KW"/>
</dbReference>
<proteinExistence type="predicted"/>
<evidence type="ECO:0000313" key="2">
    <source>
        <dbReference type="EMBL" id="RUT38703.1"/>
    </source>
</evidence>
<comment type="caution">
    <text evidence="2">The sequence shown here is derived from an EMBL/GenBank/DDBJ whole genome shotgun (WGS) entry which is preliminary data.</text>
</comment>
<organism evidence="2 3">
    <name type="scientific">Paenibacillus anaericanus</name>
    <dbReference type="NCBI Taxonomy" id="170367"/>
    <lineage>
        <taxon>Bacteria</taxon>
        <taxon>Bacillati</taxon>
        <taxon>Bacillota</taxon>
        <taxon>Bacilli</taxon>
        <taxon>Bacillales</taxon>
        <taxon>Paenibacillaceae</taxon>
        <taxon>Paenibacillus</taxon>
    </lineage>
</organism>
<accession>A0A433XVS4</accession>
<sequence length="307" mass="32969">MSILDKYKGCLLGLAIGDSLGTTLEFSMPGTFLPINDMIGGGVFGLRPGEWTDDTSMALCLADSLLSCQGFDPVDQLKRYSRWMNEGYLSSTGICFDIGNATRSAIEKFGRTGESFCGSIHSNTAGNGSIMRLAPIPMYYLSNSQAVVHYAAESSKTTHAAEETVSACKLLAAYTLTALQGGTKQQIIDCVDFDYWNGPDNGSLATSIEDIRMKSFLYKEPPVIKGSGYVVESLEAALWAFAKSNSFEEGALLAVNLGDDSDTTGAVYGQIAGAYYGYSSLPAHWIAKIAKLQMIEGFAISLFKSKV</sequence>
<evidence type="ECO:0000256" key="1">
    <source>
        <dbReference type="PIRSR" id="PIRSR605502-1"/>
    </source>
</evidence>
<keyword evidence="1" id="KW-0479">Metal-binding</keyword>
<keyword evidence="3" id="KW-1185">Reference proteome</keyword>
<dbReference type="Gene3D" id="1.10.4080.10">
    <property type="entry name" value="ADP-ribosylation/Crystallin J1"/>
    <property type="match status" value="1"/>
</dbReference>
<feature type="binding site" evidence="1">
    <location>
        <position position="54"/>
    </location>
    <ligand>
        <name>Mg(2+)</name>
        <dbReference type="ChEBI" id="CHEBI:18420"/>
        <label>1</label>
    </ligand>
</feature>
<protein>
    <submittedName>
        <fullName evidence="2">ADP-ribosylglycohydrolase family protein</fullName>
    </submittedName>
</protein>
<name>A0A433XVS4_9BACL</name>